<evidence type="ECO:0000256" key="7">
    <source>
        <dbReference type="ARBA" id="ARBA00023172"/>
    </source>
</evidence>
<dbReference type="Proteomes" id="UP000621560">
    <property type="component" value="Unassembled WGS sequence"/>
</dbReference>
<proteinExistence type="inferred from homology"/>
<dbReference type="EMBL" id="JACXIZ010000017">
    <property type="protein sequence ID" value="MBD2845783.1"/>
    <property type="molecule type" value="Genomic_DNA"/>
</dbReference>
<comment type="subunit">
    <text evidence="2 8">Heterodimer of SbcC and SbcD.</text>
</comment>
<dbReference type="GO" id="GO:0008408">
    <property type="term" value="F:3'-5' exonuclease activity"/>
    <property type="evidence" value="ECO:0007669"/>
    <property type="project" value="InterPro"/>
</dbReference>
<dbReference type="AlphaFoldDB" id="A0A927BUT7"/>
<dbReference type="NCBIfam" id="TIGR00619">
    <property type="entry name" value="sbcd"/>
    <property type="match status" value="1"/>
</dbReference>
<evidence type="ECO:0000256" key="4">
    <source>
        <dbReference type="ARBA" id="ARBA00022722"/>
    </source>
</evidence>
<comment type="caution">
    <text evidence="12">The sequence shown here is derived from an EMBL/GenBank/DDBJ whole genome shotgun (WGS) entry which is preliminary data.</text>
</comment>
<dbReference type="Pfam" id="PF12320">
    <property type="entry name" value="SbcD_C"/>
    <property type="match status" value="1"/>
</dbReference>
<feature type="region of interest" description="Disordered" evidence="9">
    <location>
        <begin position="323"/>
        <end position="344"/>
    </location>
</feature>
<comment type="function">
    <text evidence="8">SbcCD cleaves DNA hairpin structures. These structures can inhibit DNA replication and are intermediates in certain DNA recombination reactions. The complex acts as a 3'-&gt;5' double strand exonuclease that can open hairpins. It also has a 5' single-strand endonuclease activity.</text>
</comment>
<evidence type="ECO:0000313" key="12">
    <source>
        <dbReference type="EMBL" id="MBD2845783.1"/>
    </source>
</evidence>
<evidence type="ECO:0000256" key="5">
    <source>
        <dbReference type="ARBA" id="ARBA00022801"/>
    </source>
</evidence>
<dbReference type="InterPro" id="IPR004593">
    <property type="entry name" value="SbcD"/>
</dbReference>
<keyword evidence="4 8" id="KW-0540">Nuclease</keyword>
<evidence type="ECO:0000256" key="3">
    <source>
        <dbReference type="ARBA" id="ARBA00013365"/>
    </source>
</evidence>
<dbReference type="SUPFAM" id="SSF56300">
    <property type="entry name" value="Metallo-dependent phosphatases"/>
    <property type="match status" value="1"/>
</dbReference>
<evidence type="ECO:0000259" key="10">
    <source>
        <dbReference type="Pfam" id="PF00149"/>
    </source>
</evidence>
<dbReference type="GO" id="GO:0006310">
    <property type="term" value="P:DNA recombination"/>
    <property type="evidence" value="ECO:0007669"/>
    <property type="project" value="UniProtKB-KW"/>
</dbReference>
<dbReference type="InterPro" id="IPR004843">
    <property type="entry name" value="Calcineurin-like_PHP"/>
</dbReference>
<protein>
    <recommendedName>
        <fullName evidence="3 8">Nuclease SbcCD subunit D</fullName>
    </recommendedName>
</protein>
<dbReference type="PANTHER" id="PTHR30337:SF0">
    <property type="entry name" value="NUCLEASE SBCCD SUBUNIT D"/>
    <property type="match status" value="1"/>
</dbReference>
<dbReference type="InterPro" id="IPR041796">
    <property type="entry name" value="Mre11_N"/>
</dbReference>
<feature type="domain" description="Calcineurin-like phosphoesterase" evidence="10">
    <location>
        <begin position="1"/>
        <end position="91"/>
    </location>
</feature>
<sequence length="388" mass="42726">MKFFHTADWHLGKLVQGVSMTEDQDYVLEQLLRDIERERPDAVIIAGDLYDRAIPPTDAVELLDRVLGRIVLDLETPVLAISGNHDSPDRLGFATRIMEGRGLHLAGQLQAQPRTVELRDAHGPVHIHLVPYADPAMVRFTYGDDRIRTHDDAMAAIVARIAASMDASARHVLVGHAFVTPGGEPQANTSESERPLAIGGAEYVRDAHFRAFHYTALGHLHQAHYVGSETIRYAGSPLKYSISEERHHKGYTLVELDGDGAVRLDKRAFAPRRELRSVQTTAAELEAGADGSEDYVFVTLLDEDPVLFPMEKVRARYPNALHVQRRSPSASPAEEGGEQGLSRAERDPGELFASFYREVKGAPLDAAKAELFASVYAEALRAEGGDGR</sequence>
<dbReference type="Pfam" id="PF00149">
    <property type="entry name" value="Metallophos"/>
    <property type="match status" value="1"/>
</dbReference>
<evidence type="ECO:0000256" key="2">
    <source>
        <dbReference type="ARBA" id="ARBA00011322"/>
    </source>
</evidence>
<accession>A0A927BUT7</accession>
<reference evidence="12" key="1">
    <citation type="submission" date="2020-09" db="EMBL/GenBank/DDBJ databases">
        <title>A novel bacterium of genus Paenibacillus, isolated from South China Sea.</title>
        <authorList>
            <person name="Huang H."/>
            <person name="Mo K."/>
            <person name="Hu Y."/>
        </authorList>
    </citation>
    <scope>NUCLEOTIDE SEQUENCE</scope>
    <source>
        <strain evidence="12">IB182496</strain>
    </source>
</reference>
<dbReference type="RefSeq" id="WP_190917680.1">
    <property type="nucleotide sequence ID" value="NZ_JACXIZ010000017.1"/>
</dbReference>
<evidence type="ECO:0000256" key="1">
    <source>
        <dbReference type="ARBA" id="ARBA00010555"/>
    </source>
</evidence>
<keyword evidence="6 8" id="KW-0269">Exonuclease</keyword>
<keyword evidence="13" id="KW-1185">Reference proteome</keyword>
<feature type="domain" description="Nuclease SbcCD subunit D C-terminal" evidence="11">
    <location>
        <begin position="272"/>
        <end position="359"/>
    </location>
</feature>
<dbReference type="Gene3D" id="3.60.21.10">
    <property type="match status" value="1"/>
</dbReference>
<evidence type="ECO:0000259" key="11">
    <source>
        <dbReference type="Pfam" id="PF12320"/>
    </source>
</evidence>
<gene>
    <name evidence="8" type="primary">sbcD</name>
    <name evidence="12" type="ORF">IDH44_11325</name>
</gene>
<name>A0A927BUT7_9BACL</name>
<keyword evidence="8" id="KW-0255">Endonuclease</keyword>
<keyword evidence="5 8" id="KW-0378">Hydrolase</keyword>
<dbReference type="CDD" id="cd00840">
    <property type="entry name" value="MPP_Mre11_N"/>
    <property type="match status" value="1"/>
</dbReference>
<evidence type="ECO:0000256" key="6">
    <source>
        <dbReference type="ARBA" id="ARBA00022839"/>
    </source>
</evidence>
<dbReference type="PANTHER" id="PTHR30337">
    <property type="entry name" value="COMPONENT OF ATP-DEPENDENT DSDNA EXONUCLEASE"/>
    <property type="match status" value="1"/>
</dbReference>
<comment type="similarity">
    <text evidence="1 8">Belongs to the SbcD family.</text>
</comment>
<dbReference type="InterPro" id="IPR029052">
    <property type="entry name" value="Metallo-depent_PP-like"/>
</dbReference>
<dbReference type="InterPro" id="IPR026843">
    <property type="entry name" value="SbcD_C"/>
</dbReference>
<keyword evidence="8" id="KW-0235">DNA replication</keyword>
<evidence type="ECO:0000256" key="8">
    <source>
        <dbReference type="RuleBase" id="RU363069"/>
    </source>
</evidence>
<dbReference type="InterPro" id="IPR050535">
    <property type="entry name" value="DNA_Repair-Maintenance_Comp"/>
</dbReference>
<dbReference type="GO" id="GO:0004519">
    <property type="term" value="F:endonuclease activity"/>
    <property type="evidence" value="ECO:0007669"/>
    <property type="project" value="UniProtKB-KW"/>
</dbReference>
<dbReference type="GO" id="GO:0006260">
    <property type="term" value="P:DNA replication"/>
    <property type="evidence" value="ECO:0007669"/>
    <property type="project" value="UniProtKB-KW"/>
</dbReference>
<evidence type="ECO:0000313" key="13">
    <source>
        <dbReference type="Proteomes" id="UP000621560"/>
    </source>
</evidence>
<organism evidence="12 13">
    <name type="scientific">Paenibacillus sabuli</name>
    <dbReference type="NCBI Taxonomy" id="2772509"/>
    <lineage>
        <taxon>Bacteria</taxon>
        <taxon>Bacillati</taxon>
        <taxon>Bacillota</taxon>
        <taxon>Bacilli</taxon>
        <taxon>Bacillales</taxon>
        <taxon>Paenibacillaceae</taxon>
        <taxon>Paenibacillus</taxon>
    </lineage>
</organism>
<evidence type="ECO:0000256" key="9">
    <source>
        <dbReference type="SAM" id="MobiDB-lite"/>
    </source>
</evidence>
<keyword evidence="7 8" id="KW-0233">DNA recombination</keyword>